<name>A0A155YV97_9ENTR</name>
<sequence length="167" mass="18381">MLIRVEIGIDAPGIDALLRRSFAGDAEAQLVHDLREDGLITLGLVATDDEGQVVGYVAFSPVIVQGEELQWVGMAPLAVDENYRGQGLARQLVYEGLDSLNEFGYAAVVVLGDPAFYERLGFEPASRYDLRCHWPGTETSFLVHPLADDSLDGVTGLVEYHDHFNRF</sequence>
<protein>
    <recommendedName>
        <fullName evidence="4">Uncharacterized N-acetyltransferase YhbS</fullName>
    </recommendedName>
</protein>
<evidence type="ECO:0000256" key="2">
    <source>
        <dbReference type="ARBA" id="ARBA00022679"/>
    </source>
</evidence>
<dbReference type="FunFam" id="3.40.630.30:FF:000008">
    <property type="entry name" value="Acetyltransferase, GNAT family"/>
    <property type="match status" value="1"/>
</dbReference>
<dbReference type="PROSITE" id="PS51186">
    <property type="entry name" value="GNAT"/>
    <property type="match status" value="1"/>
</dbReference>
<evidence type="ECO:0000259" key="5">
    <source>
        <dbReference type="PROSITE" id="PS51186"/>
    </source>
</evidence>
<gene>
    <name evidence="6" type="ORF">C1O12_17860</name>
    <name evidence="7" type="ORF">DL189_06475</name>
</gene>
<evidence type="ECO:0000313" key="9">
    <source>
        <dbReference type="Proteomes" id="UP000246375"/>
    </source>
</evidence>
<evidence type="ECO:0000313" key="8">
    <source>
        <dbReference type="Proteomes" id="UP000244004"/>
    </source>
</evidence>
<dbReference type="GeneID" id="99707638"/>
<dbReference type="EMBL" id="PNXT01000001">
    <property type="protein sequence ID" value="PTX90129.1"/>
    <property type="molecule type" value="Genomic_DNA"/>
</dbReference>
<dbReference type="Proteomes" id="UP000246375">
    <property type="component" value="Unassembled WGS sequence"/>
</dbReference>
<evidence type="ECO:0000256" key="1">
    <source>
        <dbReference type="ARBA" id="ARBA00008694"/>
    </source>
</evidence>
<evidence type="ECO:0000256" key="3">
    <source>
        <dbReference type="ARBA" id="ARBA00023315"/>
    </source>
</evidence>
<dbReference type="Proteomes" id="UP000244004">
    <property type="component" value="Unassembled WGS sequence"/>
</dbReference>
<dbReference type="AlphaFoldDB" id="A0A155YV97"/>
<comment type="similarity">
    <text evidence="1">Belongs to the acetyltransferase family.</text>
</comment>
<reference evidence="7 9" key="2">
    <citation type="submission" date="2018-05" db="EMBL/GenBank/DDBJ databases">
        <title>Evaluation of testing and processing parameters for the GenePOC Carba assay.</title>
        <authorList>
            <person name="Walsh T.R."/>
        </authorList>
    </citation>
    <scope>NUCLEOTIDE SEQUENCE [LARGE SCALE GENOMIC DNA]</scope>
    <source>
        <strain evidence="7 9">PECIMP</strain>
    </source>
</reference>
<organism evidence="7 9">
    <name type="scientific">Enterobacter hormaechei</name>
    <dbReference type="NCBI Taxonomy" id="158836"/>
    <lineage>
        <taxon>Bacteria</taxon>
        <taxon>Pseudomonadati</taxon>
        <taxon>Pseudomonadota</taxon>
        <taxon>Gammaproteobacteria</taxon>
        <taxon>Enterobacterales</taxon>
        <taxon>Enterobacteriaceae</taxon>
        <taxon>Enterobacter</taxon>
        <taxon>Enterobacter cloacae complex</taxon>
    </lineage>
</organism>
<proteinExistence type="inferred from homology"/>
<evidence type="ECO:0000256" key="4">
    <source>
        <dbReference type="ARBA" id="ARBA00069975"/>
    </source>
</evidence>
<keyword evidence="2 6" id="KW-0808">Transferase</keyword>
<keyword evidence="3" id="KW-0012">Acyltransferase</keyword>
<dbReference type="InterPro" id="IPR000182">
    <property type="entry name" value="GNAT_dom"/>
</dbReference>
<accession>A0A431SHZ2</accession>
<comment type="caution">
    <text evidence="7">The sequence shown here is derived from an EMBL/GenBank/DDBJ whole genome shotgun (WGS) entry which is preliminary data.</text>
</comment>
<evidence type="ECO:0000313" key="7">
    <source>
        <dbReference type="EMBL" id="PXB41944.1"/>
    </source>
</evidence>
<accession>A0A145XS54</accession>
<dbReference type="SUPFAM" id="SSF55729">
    <property type="entry name" value="Acyl-CoA N-acyltransferases (Nat)"/>
    <property type="match status" value="1"/>
</dbReference>
<dbReference type="RefSeq" id="WP_022649509.1">
    <property type="nucleotide sequence ID" value="NZ_AP025764.1"/>
</dbReference>
<accession>A0A155YV97</accession>
<dbReference type="CDD" id="cd04301">
    <property type="entry name" value="NAT_SF"/>
    <property type="match status" value="1"/>
</dbReference>
<dbReference type="Pfam" id="PF13508">
    <property type="entry name" value="Acetyltransf_7"/>
    <property type="match status" value="1"/>
</dbReference>
<dbReference type="GO" id="GO:0016747">
    <property type="term" value="F:acyltransferase activity, transferring groups other than amino-acyl groups"/>
    <property type="evidence" value="ECO:0007669"/>
    <property type="project" value="InterPro"/>
</dbReference>
<dbReference type="EMBL" id="QHMI01000004">
    <property type="protein sequence ID" value="PXB41944.1"/>
    <property type="molecule type" value="Genomic_DNA"/>
</dbReference>
<reference evidence="6 8" key="1">
    <citation type="submission" date="2018-01" db="EMBL/GenBank/DDBJ databases">
        <title>Geographic spread and resistance mechanisms of dominant carbapenem-resistant Enterobacter cloacae complex clones ST171 and ST78.</title>
        <authorList>
            <person name="Gomez-Simmonds A."/>
            <person name="Annavajhala M.K."/>
            <person name="Wang Z."/>
            <person name="Macesic N."/>
            <person name="Hu Y."/>
            <person name="Giddins M.J."/>
            <person name="O'Malley A."/>
            <person name="Toussaint N.C."/>
            <person name="Whittier S."/>
            <person name="Torres V.J."/>
            <person name="Uhlemann A.-C."/>
        </authorList>
    </citation>
    <scope>NUCLEOTIDE SEQUENCE [LARGE SCALE GENOMIC DNA]</scope>
    <source>
        <strain evidence="6 8">78</strain>
    </source>
</reference>
<dbReference type="InterPro" id="IPR016181">
    <property type="entry name" value="Acyl_CoA_acyltransferase"/>
</dbReference>
<dbReference type="Gene3D" id="3.40.630.30">
    <property type="match status" value="1"/>
</dbReference>
<feature type="domain" description="N-acetyltransferase" evidence="5">
    <location>
        <begin position="1"/>
        <end position="148"/>
    </location>
</feature>
<evidence type="ECO:0000313" key="6">
    <source>
        <dbReference type="EMBL" id="PTX90129.1"/>
    </source>
</evidence>